<keyword evidence="4" id="KW-0175">Coiled coil</keyword>
<evidence type="ECO:0000256" key="3">
    <source>
        <dbReference type="ARBA" id="ARBA00023242"/>
    </source>
</evidence>
<accession>A0AAN9TBN7</accession>
<comment type="similarity">
    <text evidence="2">Belongs to the AMY1 family.</text>
</comment>
<evidence type="ECO:0000256" key="4">
    <source>
        <dbReference type="SAM" id="Coils"/>
    </source>
</evidence>
<comment type="caution">
    <text evidence="5">The sequence shown here is derived from an EMBL/GenBank/DDBJ whole genome shotgun (WGS) entry which is preliminary data.</text>
</comment>
<evidence type="ECO:0000256" key="2">
    <source>
        <dbReference type="ARBA" id="ARBA00009389"/>
    </source>
</evidence>
<dbReference type="Proteomes" id="UP001367676">
    <property type="component" value="Unassembled WGS sequence"/>
</dbReference>
<dbReference type="PANTHER" id="PTHR13168">
    <property type="entry name" value="ASSOCIATE OF C-MYC AMY-1"/>
    <property type="match status" value="1"/>
</dbReference>
<feature type="coiled-coil region" evidence="4">
    <location>
        <begin position="62"/>
        <end position="96"/>
    </location>
</feature>
<dbReference type="PRINTS" id="PR02028">
    <property type="entry name" value="CMYCBINDINGP"/>
</dbReference>
<dbReference type="InterPro" id="IPR026060">
    <property type="entry name" value="AMY1"/>
</dbReference>
<organism evidence="5 6">
    <name type="scientific">Parthenolecanium corni</name>
    <dbReference type="NCBI Taxonomy" id="536013"/>
    <lineage>
        <taxon>Eukaryota</taxon>
        <taxon>Metazoa</taxon>
        <taxon>Ecdysozoa</taxon>
        <taxon>Arthropoda</taxon>
        <taxon>Hexapoda</taxon>
        <taxon>Insecta</taxon>
        <taxon>Pterygota</taxon>
        <taxon>Neoptera</taxon>
        <taxon>Paraneoptera</taxon>
        <taxon>Hemiptera</taxon>
        <taxon>Sternorrhyncha</taxon>
        <taxon>Coccoidea</taxon>
        <taxon>Coccidae</taxon>
        <taxon>Parthenolecanium</taxon>
    </lineage>
</organism>
<dbReference type="PANTHER" id="PTHR13168:SF0">
    <property type="entry name" value="C-MYC-BINDING PROTEIN"/>
    <property type="match status" value="1"/>
</dbReference>
<evidence type="ECO:0000313" key="5">
    <source>
        <dbReference type="EMBL" id="KAK7582255.1"/>
    </source>
</evidence>
<comment type="subcellular location">
    <subcellularLocation>
        <location evidence="1">Nucleus</location>
    </subcellularLocation>
</comment>
<dbReference type="AlphaFoldDB" id="A0AAN9TBN7"/>
<dbReference type="GO" id="GO:0003713">
    <property type="term" value="F:transcription coactivator activity"/>
    <property type="evidence" value="ECO:0007669"/>
    <property type="project" value="InterPro"/>
</dbReference>
<evidence type="ECO:0008006" key="7">
    <source>
        <dbReference type="Google" id="ProtNLM"/>
    </source>
</evidence>
<evidence type="ECO:0000256" key="1">
    <source>
        <dbReference type="ARBA" id="ARBA00004123"/>
    </source>
</evidence>
<name>A0AAN9TBN7_9HEMI</name>
<proteinExistence type="inferred from homology"/>
<evidence type="ECO:0000313" key="6">
    <source>
        <dbReference type="Proteomes" id="UP001367676"/>
    </source>
</evidence>
<reference evidence="5 6" key="1">
    <citation type="submission" date="2024-03" db="EMBL/GenBank/DDBJ databases">
        <title>Adaptation during the transition from Ophiocordyceps entomopathogen to insect associate is accompanied by gene loss and intensified selection.</title>
        <authorList>
            <person name="Ward C.M."/>
            <person name="Onetto C.A."/>
            <person name="Borneman A.R."/>
        </authorList>
    </citation>
    <scope>NUCLEOTIDE SEQUENCE [LARGE SCALE GENOMIC DNA]</scope>
    <source>
        <strain evidence="5">AWRI1</strain>
        <tissue evidence="5">Single Adult Female</tissue>
    </source>
</reference>
<keyword evidence="3" id="KW-0539">Nucleus</keyword>
<keyword evidence="6" id="KW-1185">Reference proteome</keyword>
<dbReference type="GO" id="GO:0005634">
    <property type="term" value="C:nucleus"/>
    <property type="evidence" value="ECO:0007669"/>
    <property type="project" value="UniProtKB-SubCell"/>
</dbReference>
<dbReference type="EMBL" id="JBBCAQ010000033">
    <property type="protein sequence ID" value="KAK7582255.1"/>
    <property type="molecule type" value="Genomic_DNA"/>
</dbReference>
<sequence>MSGPRNIDSRREEFRKYLESSGVTDSLIRMMTSMYESDERPADALQFLRDQFIQSAPYIHELTAVQQYLDAARERIRTLESENAELREELDRYKPRKYSQ</sequence>
<protein>
    <recommendedName>
        <fullName evidence="7">c-Myc-binding protein</fullName>
    </recommendedName>
</protein>
<gene>
    <name evidence="5" type="ORF">V9T40_013700</name>
</gene>